<gene>
    <name evidence="3" type="ORF">SAMN05660461_4095</name>
</gene>
<organism evidence="3 4">
    <name type="scientific">Chitinophaga ginsengisegetis</name>
    <dbReference type="NCBI Taxonomy" id="393003"/>
    <lineage>
        <taxon>Bacteria</taxon>
        <taxon>Pseudomonadati</taxon>
        <taxon>Bacteroidota</taxon>
        <taxon>Chitinophagia</taxon>
        <taxon>Chitinophagales</taxon>
        <taxon>Chitinophagaceae</taxon>
        <taxon>Chitinophaga</taxon>
    </lineage>
</organism>
<dbReference type="Pfam" id="PF13568">
    <property type="entry name" value="OMP_b-brl_2"/>
    <property type="match status" value="1"/>
</dbReference>
<dbReference type="AlphaFoldDB" id="A0A1T5P6G4"/>
<dbReference type="Proteomes" id="UP000190166">
    <property type="component" value="Unassembled WGS sequence"/>
</dbReference>
<dbReference type="InterPro" id="IPR025665">
    <property type="entry name" value="Beta-barrel_OMP_2"/>
</dbReference>
<evidence type="ECO:0000256" key="1">
    <source>
        <dbReference type="SAM" id="SignalP"/>
    </source>
</evidence>
<feature type="signal peptide" evidence="1">
    <location>
        <begin position="1"/>
        <end position="20"/>
    </location>
</feature>
<feature type="chain" id="PRO_5012979115" evidence="1">
    <location>
        <begin position="21"/>
        <end position="228"/>
    </location>
</feature>
<proteinExistence type="predicted"/>
<keyword evidence="4" id="KW-1185">Reference proteome</keyword>
<evidence type="ECO:0000313" key="3">
    <source>
        <dbReference type="EMBL" id="SKD08143.1"/>
    </source>
</evidence>
<name>A0A1T5P6G4_9BACT</name>
<dbReference type="STRING" id="393003.SAMN05660461_4095"/>
<dbReference type="EMBL" id="FUZZ01000003">
    <property type="protein sequence ID" value="SKD08143.1"/>
    <property type="molecule type" value="Genomic_DNA"/>
</dbReference>
<keyword evidence="1" id="KW-0732">Signal</keyword>
<accession>A0A1T5P6G4</accession>
<reference evidence="3 4" key="1">
    <citation type="submission" date="2017-02" db="EMBL/GenBank/DDBJ databases">
        <authorList>
            <person name="Peterson S.W."/>
        </authorList>
    </citation>
    <scope>NUCLEOTIDE SEQUENCE [LARGE SCALE GENOMIC DNA]</scope>
    <source>
        <strain evidence="3 4">DSM 18108</strain>
    </source>
</reference>
<evidence type="ECO:0000313" key="4">
    <source>
        <dbReference type="Proteomes" id="UP000190166"/>
    </source>
</evidence>
<feature type="domain" description="Outer membrane protein beta-barrel" evidence="2">
    <location>
        <begin position="22"/>
        <end position="203"/>
    </location>
</feature>
<sequence>MKIFTPLFVTLFFVTVTSHAQVSLGIRGGYINTGLESSGNGYAPGTQKIDSWQAGIYTNIPLFKNGYLQPGVSYVEKGAGLDYAVSHPVNLFTSGVTKLKLQYLELPVHLVYKVPVGFGKLLVGAGPYAAYCMRGDYSVSAYSDNKLVQSGSKRVDFKASPNIFGTNMTLQRWDAGLNFIAGLELNCCLSLSAQYGYGMVDIDQSQENNYKNRYWGVSLGFFFDREDW</sequence>
<protein>
    <submittedName>
        <fullName evidence="3">Outer membrane protein beta-barrel domain-containing protein</fullName>
    </submittedName>
</protein>
<dbReference type="RefSeq" id="WP_079471371.1">
    <property type="nucleotide sequence ID" value="NZ_FUZZ01000003.1"/>
</dbReference>
<evidence type="ECO:0000259" key="2">
    <source>
        <dbReference type="Pfam" id="PF13568"/>
    </source>
</evidence>